<accession>A0A834GQQ3</accession>
<dbReference type="EMBL" id="WJXA01000007">
    <property type="protein sequence ID" value="KAF7139568.1"/>
    <property type="molecule type" value="Genomic_DNA"/>
</dbReference>
<dbReference type="AlphaFoldDB" id="A0A834GQQ3"/>
<organism evidence="1 2">
    <name type="scientific">Rhododendron simsii</name>
    <name type="common">Sims's rhododendron</name>
    <dbReference type="NCBI Taxonomy" id="118357"/>
    <lineage>
        <taxon>Eukaryota</taxon>
        <taxon>Viridiplantae</taxon>
        <taxon>Streptophyta</taxon>
        <taxon>Embryophyta</taxon>
        <taxon>Tracheophyta</taxon>
        <taxon>Spermatophyta</taxon>
        <taxon>Magnoliopsida</taxon>
        <taxon>eudicotyledons</taxon>
        <taxon>Gunneridae</taxon>
        <taxon>Pentapetalae</taxon>
        <taxon>asterids</taxon>
        <taxon>Ericales</taxon>
        <taxon>Ericaceae</taxon>
        <taxon>Ericoideae</taxon>
        <taxon>Rhodoreae</taxon>
        <taxon>Rhododendron</taxon>
    </lineage>
</organism>
<protein>
    <submittedName>
        <fullName evidence="1">Uncharacterized protein</fullName>
    </submittedName>
</protein>
<proteinExistence type="predicted"/>
<reference evidence="1" key="1">
    <citation type="submission" date="2019-11" db="EMBL/GenBank/DDBJ databases">
        <authorList>
            <person name="Liu Y."/>
            <person name="Hou J."/>
            <person name="Li T.-Q."/>
            <person name="Guan C.-H."/>
            <person name="Wu X."/>
            <person name="Wu H.-Z."/>
            <person name="Ling F."/>
            <person name="Zhang R."/>
            <person name="Shi X.-G."/>
            <person name="Ren J.-P."/>
            <person name="Chen E.-F."/>
            <person name="Sun J.-M."/>
        </authorList>
    </citation>
    <scope>NUCLEOTIDE SEQUENCE</scope>
    <source>
        <strain evidence="1">Adult_tree_wgs_1</strain>
        <tissue evidence="1">Leaves</tissue>
    </source>
</reference>
<comment type="caution">
    <text evidence="1">The sequence shown here is derived from an EMBL/GenBank/DDBJ whole genome shotgun (WGS) entry which is preliminary data.</text>
</comment>
<evidence type="ECO:0000313" key="2">
    <source>
        <dbReference type="Proteomes" id="UP000626092"/>
    </source>
</evidence>
<sequence>MQWQRQGGRRGENIPARNGKRWDGGYSFGILLKDRDVVIGGHRQPASACLCLVSLFDKNTLTMVLPESCDLGLEIICRFIGKCCICNGDFNSCISPSLRSNWCCAGAGRSAAALIQAATRSCFFAGFAAQRNFAEAILVSTWYL</sequence>
<keyword evidence="2" id="KW-1185">Reference proteome</keyword>
<evidence type="ECO:0000313" key="1">
    <source>
        <dbReference type="EMBL" id="KAF7139568.1"/>
    </source>
</evidence>
<dbReference type="Proteomes" id="UP000626092">
    <property type="component" value="Unassembled WGS sequence"/>
</dbReference>
<gene>
    <name evidence="1" type="ORF">RHSIM_Rhsim07G0189300</name>
</gene>
<name>A0A834GQQ3_RHOSS</name>